<dbReference type="EMBL" id="ATGG01000052">
    <property type="protein sequence ID" value="EPF71133.1"/>
    <property type="molecule type" value="Genomic_DNA"/>
</dbReference>
<name>A0A829HBV7_9GAMM</name>
<gene>
    <name evidence="2" type="ORF">F957_03861</name>
</gene>
<keyword evidence="3" id="KW-1185">Reference proteome</keyword>
<sequence>MMNKKILLPFALSTLAVFLHGCGGESSKINEDPNKGVSGVTTSTSCNPTASNCVEFILDYPIAGLNFDCSSDTVNHFATKEDGGAASGACKVSDTVSFYFQGKESRKISLGAVKLDDIIKVKDPENRLAPPVIRVIDMARALTGQALPQSIEPSNDTIRVALAIIKIFNGISLEQDDNVKGDIQPIELTAEKKDLLSVLNQDIGVTELKDGSYVNILKPWVDVSSISDNDALLMLNQLLNLSNAGVWQIERPVFKTSSNLTTALPDGFFGCNQEDYAKCMDPKLGTSLIHSMGRAFLLTDRQGYAIGSGSQWKGPATIVKDANGTDIVSAPYMSLSTKVKPSRLQVNAQNAWFNSITQEVNSTSPLQMSVSDNVADNLKITGGKLFNGHTIPGIDSIYRKLLNLKATDPVNTNNLGRWTQTIDARNYSGRVEFYKVNPILSLSKDIFKVESNVKAGEKYYFPLYATLTFRFSEPNLTPIDLGIVIDEHGDIRTDIKAGSTDTDMSGVCGTVQSLNDDGTILDSNNQVQYRVGTATATSFTATDKSFPVRMMFANSKFGFINGTYLGLNLSDASGAKINVNNLISGQSSNINLTSFSGGAATWDNGYARDMFTYVKLYDALESKNNYVPPSIEDREFAKRYFGTVTLRIADQTLPACKAIKIKS</sequence>
<keyword evidence="1" id="KW-0732">Signal</keyword>
<proteinExistence type="predicted"/>
<dbReference type="AlphaFoldDB" id="A0A829HBV7"/>
<feature type="chain" id="PRO_5033046929" description="FilF" evidence="1">
    <location>
        <begin position="22"/>
        <end position="663"/>
    </location>
</feature>
<dbReference type="RefSeq" id="WP_016541543.1">
    <property type="nucleotide sequence ID" value="NZ_ASQH01000011.1"/>
</dbReference>
<reference evidence="2 3" key="1">
    <citation type="submission" date="2013-06" db="EMBL/GenBank/DDBJ databases">
        <title>The Genome Sequence of Acinetobacter gyllenbergii CIP 110306.</title>
        <authorList>
            <consortium name="The Broad Institute Genome Sequencing Platform"/>
            <consortium name="The Broad Institute Genome Sequencing Center for Infectious Disease"/>
            <person name="Cerqueira G."/>
            <person name="Feldgarden M."/>
            <person name="Courvalin P."/>
            <person name="Perichon B."/>
            <person name="Grillot-Courvalin C."/>
            <person name="Clermont D."/>
            <person name="Rocha E."/>
            <person name="Yoon E.-J."/>
            <person name="Nemec A."/>
            <person name="Young S.K."/>
            <person name="Zeng Q."/>
            <person name="Gargeya S."/>
            <person name="Fitzgerald M."/>
            <person name="Abouelleil A."/>
            <person name="Alvarado L."/>
            <person name="Berlin A.M."/>
            <person name="Chapman S.B."/>
            <person name="Dewar J."/>
            <person name="Goldberg J."/>
            <person name="Griggs A."/>
            <person name="Gujja S."/>
            <person name="Hansen M."/>
            <person name="Howarth C."/>
            <person name="Imamovic A."/>
            <person name="Larimer J."/>
            <person name="McCowan C."/>
            <person name="Murphy C."/>
            <person name="Pearson M."/>
            <person name="Priest M."/>
            <person name="Roberts A."/>
            <person name="Saif S."/>
            <person name="Shea T."/>
            <person name="Sykes S."/>
            <person name="Wortman J."/>
            <person name="Nusbaum C."/>
            <person name="Birren B."/>
        </authorList>
    </citation>
    <scope>NUCLEOTIDE SEQUENCE [LARGE SCALE GENOMIC DNA]</scope>
    <source>
        <strain evidence="2 3">CIP 110306</strain>
    </source>
</reference>
<protein>
    <recommendedName>
        <fullName evidence="4">FilF</fullName>
    </recommendedName>
</protein>
<accession>A0A829HBV7</accession>
<evidence type="ECO:0000313" key="2">
    <source>
        <dbReference type="EMBL" id="EPF71133.1"/>
    </source>
</evidence>
<organism evidence="2 3">
    <name type="scientific">Acinetobacter gyllenbergii CIP 110306 = MTCC 11365</name>
    <dbReference type="NCBI Taxonomy" id="1217657"/>
    <lineage>
        <taxon>Bacteria</taxon>
        <taxon>Pseudomonadati</taxon>
        <taxon>Pseudomonadota</taxon>
        <taxon>Gammaproteobacteria</taxon>
        <taxon>Moraxellales</taxon>
        <taxon>Moraxellaceae</taxon>
        <taxon>Acinetobacter</taxon>
    </lineage>
</organism>
<evidence type="ECO:0008006" key="4">
    <source>
        <dbReference type="Google" id="ProtNLM"/>
    </source>
</evidence>
<comment type="caution">
    <text evidence="2">The sequence shown here is derived from an EMBL/GenBank/DDBJ whole genome shotgun (WGS) entry which is preliminary data.</text>
</comment>
<evidence type="ECO:0000256" key="1">
    <source>
        <dbReference type="SAM" id="SignalP"/>
    </source>
</evidence>
<evidence type="ECO:0000313" key="3">
    <source>
        <dbReference type="Proteomes" id="UP000014523"/>
    </source>
</evidence>
<feature type="signal peptide" evidence="1">
    <location>
        <begin position="1"/>
        <end position="21"/>
    </location>
</feature>
<dbReference type="Proteomes" id="UP000014523">
    <property type="component" value="Unassembled WGS sequence"/>
</dbReference>